<feature type="domain" description="5'-Nucleotidase C-terminal" evidence="3">
    <location>
        <begin position="513"/>
        <end position="651"/>
    </location>
</feature>
<dbReference type="Pfam" id="PF00149">
    <property type="entry name" value="Metallophos"/>
    <property type="match status" value="1"/>
</dbReference>
<dbReference type="Gene3D" id="3.60.21.10">
    <property type="match status" value="1"/>
</dbReference>
<dbReference type="InterPro" id="IPR008334">
    <property type="entry name" value="5'-Nucleotdase_C"/>
</dbReference>
<proteinExistence type="predicted"/>
<dbReference type="RefSeq" id="WP_322446325.1">
    <property type="nucleotide sequence ID" value="NZ_JAXOFX010000005.1"/>
</dbReference>
<comment type="caution">
    <text evidence="4">The sequence shown here is derived from an EMBL/GenBank/DDBJ whole genome shotgun (WGS) entry which is preliminary data.</text>
</comment>
<dbReference type="PANTHER" id="PTHR11575">
    <property type="entry name" value="5'-NUCLEOTIDASE-RELATED"/>
    <property type="match status" value="1"/>
</dbReference>
<dbReference type="CDD" id="cd00845">
    <property type="entry name" value="MPP_UshA_N_like"/>
    <property type="match status" value="1"/>
</dbReference>
<dbReference type="Gene3D" id="3.90.780.10">
    <property type="entry name" value="5'-Nucleotidase, C-terminal domain"/>
    <property type="match status" value="2"/>
</dbReference>
<dbReference type="InterPro" id="IPR006146">
    <property type="entry name" value="5'-Nucleotdase_CS"/>
</dbReference>
<dbReference type="InterPro" id="IPR004843">
    <property type="entry name" value="Calcineurin-like_PHP"/>
</dbReference>
<name>A0ABU5IY24_9BACI</name>
<dbReference type="SUPFAM" id="SSF56300">
    <property type="entry name" value="Metallo-dependent phosphatases"/>
    <property type="match status" value="1"/>
</dbReference>
<reference evidence="4 5" key="1">
    <citation type="submission" date="2023-11" db="EMBL/GenBank/DDBJ databases">
        <title>Bacillus jintuensis, isolated from a mudflat on the Beibu Gulf coast.</title>
        <authorList>
            <person name="Li M."/>
        </authorList>
    </citation>
    <scope>NUCLEOTIDE SEQUENCE [LARGE SCALE GENOMIC DNA]</scope>
    <source>
        <strain evidence="4 5">31A1R</strain>
    </source>
</reference>
<dbReference type="EMBL" id="JAXOFX010000005">
    <property type="protein sequence ID" value="MDZ5472021.1"/>
    <property type="molecule type" value="Genomic_DNA"/>
</dbReference>
<dbReference type="InterPro" id="IPR036700">
    <property type="entry name" value="BOBF_sf"/>
</dbReference>
<accession>A0ABU5IY24</accession>
<dbReference type="Pfam" id="PF02872">
    <property type="entry name" value="5_nucleotid_C"/>
    <property type="match status" value="2"/>
</dbReference>
<dbReference type="PANTHER" id="PTHR11575:SF24">
    <property type="entry name" value="5'-NUCLEOTIDASE"/>
    <property type="match status" value="1"/>
</dbReference>
<evidence type="ECO:0000313" key="4">
    <source>
        <dbReference type="EMBL" id="MDZ5472021.1"/>
    </source>
</evidence>
<gene>
    <name evidence="4" type="ORF">SM124_09710</name>
</gene>
<sequence>MRYFLTRKNKITSVLVLFTILFYSLFTPIFQFTAEASETQEGNIVDLKILHTNDLHAKIDHFAKIAAYIQSERSKASHSLYIDAGDIFSGNPVVDLQKGKPIVDLLNDMGLQAMAIGNHDFDYGQEEYVERQLQANFPWLGANIVVENPRVKEVPQPNPYTILEANGLKVGLVSVIETPPSTAPANVVGIKFNDPIQTLKQYEFLKNETDILIALTHVGYSEDREIAQAINFFDVIIGAHSHTALSAPAIVNGTPIVQTGGNAENVGNLNISYNTETKEVVSVNGFLQKVSLLEEADPAIQAKVDAYKEAMAPLLGEVIGTTTGLSRSGNRDTQLGNFWTDSIRYFTNADVALTNNGGIRDNIASGSLTVGDIYRVEPFANEIMKIEMTGQALKDVIDYSYNRRSSVDLQTSGLHYKILTNNTGKFVGSELTINGQPIDLAKKYIVAVGDYIGSGGSGYNFAGTVLEAKSGFMTESMIAFAKHETSLGKTISYNSNERIKIEVAANAPIEGTVIGSTSKGLSSANNKLGDSSLGNLYTDSVRSKTGADFGMLNNSSVEGNIAPGDIADKQIENLDAFKNEIVVVKTNVAKVKEILLTQAQFHNGSDLQVSGLHYELIKKDGKISDVKVTLPDGSPLDETKPYTVAYNDYMHGRAFYSLGTEVVAASNYGKVWESIVEYVKNHNGPIDYVEGSRIKITTDQVTQPNPLSTIAEARQLTTNKVVTVKGTVTTIPGAWGGKGFYLQDETGAAYIYQTTNDVNVGDVVEITGKTANFNGEFQISNVTKLVKVDTAPVPAAIVANPSKENEGQLITLEEVTIADLEKVNANGTFEFKAINKENEAILVRVDSRTGLVYDQFNFQNGDVINLSGISSQFKGVYQVKPRVDSDFTFIRPTVEYVVSTPSITDENGQTIQSLERKQNINLSTEIKNNWVDAKEVELVMELVDKHGRLVSEVKEVKSVEGRESITIGGSMKIPANQNGQRPTLTISLKVDGKLITDAVVVQ</sequence>
<keyword evidence="5" id="KW-1185">Reference proteome</keyword>
<evidence type="ECO:0000259" key="2">
    <source>
        <dbReference type="Pfam" id="PF00149"/>
    </source>
</evidence>
<feature type="domain" description="5'-Nucleotidase C-terminal" evidence="3">
    <location>
        <begin position="318"/>
        <end position="461"/>
    </location>
</feature>
<dbReference type="InterPro" id="IPR006179">
    <property type="entry name" value="5_nucleotidase/apyrase"/>
</dbReference>
<dbReference type="Proteomes" id="UP001290455">
    <property type="component" value="Unassembled WGS sequence"/>
</dbReference>
<evidence type="ECO:0000259" key="3">
    <source>
        <dbReference type="Pfam" id="PF02872"/>
    </source>
</evidence>
<dbReference type="CDD" id="cd04486">
    <property type="entry name" value="YhcR_OBF_like"/>
    <property type="match status" value="1"/>
</dbReference>
<keyword evidence="1" id="KW-0732">Signal</keyword>
<evidence type="ECO:0000256" key="1">
    <source>
        <dbReference type="ARBA" id="ARBA00022729"/>
    </source>
</evidence>
<dbReference type="PRINTS" id="PR01607">
    <property type="entry name" value="APYRASEFAMLY"/>
</dbReference>
<protein>
    <submittedName>
        <fullName evidence="4">5'-nucleotidase C-terminal domain-containing protein</fullName>
    </submittedName>
</protein>
<dbReference type="InterPro" id="IPR036907">
    <property type="entry name" value="5'-Nucleotdase_C_sf"/>
</dbReference>
<dbReference type="PROSITE" id="PS00785">
    <property type="entry name" value="5_NUCLEOTIDASE_1"/>
    <property type="match status" value="1"/>
</dbReference>
<dbReference type="SUPFAM" id="SSF101756">
    <property type="entry name" value="Hypothetical protein YgiW"/>
    <property type="match status" value="1"/>
</dbReference>
<feature type="domain" description="Calcineurin-like phosphoesterase" evidence="2">
    <location>
        <begin position="47"/>
        <end position="243"/>
    </location>
</feature>
<dbReference type="InterPro" id="IPR029052">
    <property type="entry name" value="Metallo-depent_PP-like"/>
</dbReference>
<evidence type="ECO:0000313" key="5">
    <source>
        <dbReference type="Proteomes" id="UP001290455"/>
    </source>
</evidence>
<dbReference type="SUPFAM" id="SSF55816">
    <property type="entry name" value="5'-nucleotidase (syn. UDP-sugar hydrolase), C-terminal domain"/>
    <property type="match status" value="2"/>
</dbReference>
<organism evidence="4 5">
    <name type="scientific">Robertmurraya mangrovi</name>
    <dbReference type="NCBI Taxonomy" id="3098077"/>
    <lineage>
        <taxon>Bacteria</taxon>
        <taxon>Bacillati</taxon>
        <taxon>Bacillota</taxon>
        <taxon>Bacilli</taxon>
        <taxon>Bacillales</taxon>
        <taxon>Bacillaceae</taxon>
        <taxon>Robertmurraya</taxon>
    </lineage>
</organism>